<dbReference type="AlphaFoldDB" id="A0A1Y3BEH4"/>
<sequence length="229" mass="27738">MSRQLQRQPADNDRKLRPVFEFLDNGSHKKALQEIDKLLRKNPNQQYLRTLRSFTLIWLYRRNEAKEILDELHSEMPNDEMVLQTMSICYREIQRNDLIPSLYENALKKDSTNEKLFAHLFMSYVRINDYKKQQITALNLYKVHQKNPYYFWAIMSIYMQAITADDKTMANKIILPLAEKMCEKFYKENRFESDSEYDLYLMVLEAQEKYSRMITVMDEKEQRQRNETN</sequence>
<dbReference type="OrthoDB" id="1874341at2759"/>
<feature type="non-terminal residue" evidence="1">
    <location>
        <position position="229"/>
    </location>
</feature>
<evidence type="ECO:0000313" key="1">
    <source>
        <dbReference type="EMBL" id="OTF78607.1"/>
    </source>
</evidence>
<name>A0A1Y3BEH4_EURMA</name>
<organism evidence="1 2">
    <name type="scientific">Euroglyphus maynei</name>
    <name type="common">Mayne's house dust mite</name>
    <dbReference type="NCBI Taxonomy" id="6958"/>
    <lineage>
        <taxon>Eukaryota</taxon>
        <taxon>Metazoa</taxon>
        <taxon>Ecdysozoa</taxon>
        <taxon>Arthropoda</taxon>
        <taxon>Chelicerata</taxon>
        <taxon>Arachnida</taxon>
        <taxon>Acari</taxon>
        <taxon>Acariformes</taxon>
        <taxon>Sarcoptiformes</taxon>
        <taxon>Astigmata</taxon>
        <taxon>Psoroptidia</taxon>
        <taxon>Analgoidea</taxon>
        <taxon>Pyroglyphidae</taxon>
        <taxon>Pyroglyphinae</taxon>
        <taxon>Euroglyphus</taxon>
    </lineage>
</organism>
<protein>
    <submittedName>
        <fullName evidence="1">Uncharacterized protein</fullName>
    </submittedName>
</protein>
<dbReference type="SUPFAM" id="SSF48452">
    <property type="entry name" value="TPR-like"/>
    <property type="match status" value="1"/>
</dbReference>
<evidence type="ECO:0000313" key="2">
    <source>
        <dbReference type="Proteomes" id="UP000194236"/>
    </source>
</evidence>
<dbReference type="EMBL" id="MUJZ01027160">
    <property type="protein sequence ID" value="OTF78607.1"/>
    <property type="molecule type" value="Genomic_DNA"/>
</dbReference>
<gene>
    <name evidence="1" type="ORF">BLA29_004832</name>
</gene>
<accession>A0A1Y3BEH4</accession>
<dbReference type="GO" id="GO:0031416">
    <property type="term" value="C:NatB complex"/>
    <property type="evidence" value="ECO:0007669"/>
    <property type="project" value="TreeGrafter"/>
</dbReference>
<dbReference type="InterPro" id="IPR011990">
    <property type="entry name" value="TPR-like_helical_dom_sf"/>
</dbReference>
<dbReference type="PANTHER" id="PTHR22767">
    <property type="entry name" value="N-TERMINAL ACETYLTRANSFERASE-RELATED"/>
    <property type="match status" value="1"/>
</dbReference>
<reference evidence="1 2" key="1">
    <citation type="submission" date="2017-03" db="EMBL/GenBank/DDBJ databases">
        <title>Genome Survey of Euroglyphus maynei.</title>
        <authorList>
            <person name="Arlian L.G."/>
            <person name="Morgan M.S."/>
            <person name="Rider S.D."/>
        </authorList>
    </citation>
    <scope>NUCLEOTIDE SEQUENCE [LARGE SCALE GENOMIC DNA]</scope>
    <source>
        <strain evidence="1">Arlian Lab</strain>
        <tissue evidence="1">Whole body</tissue>
    </source>
</reference>
<dbReference type="Proteomes" id="UP000194236">
    <property type="component" value="Unassembled WGS sequence"/>
</dbReference>
<keyword evidence="2" id="KW-1185">Reference proteome</keyword>
<comment type="caution">
    <text evidence="1">The sequence shown here is derived from an EMBL/GenBank/DDBJ whole genome shotgun (WGS) entry which is preliminary data.</text>
</comment>
<dbReference type="PANTHER" id="PTHR22767:SF3">
    <property type="entry name" value="N-ALPHA-ACETYLTRANSFERASE 25, NATB AUXILIARY SUBUNIT"/>
    <property type="match status" value="1"/>
</dbReference>
<proteinExistence type="predicted"/>
<dbReference type="Gene3D" id="1.25.40.1040">
    <property type="match status" value="1"/>
</dbReference>